<dbReference type="GeneID" id="112849778"/>
<dbReference type="EC" id="2.7.1.48" evidence="3"/>
<dbReference type="GO" id="GO:0044211">
    <property type="term" value="P:CTP salvage"/>
    <property type="evidence" value="ECO:0007669"/>
    <property type="project" value="UniProtKB-UniPathway"/>
</dbReference>
<comment type="catalytic activity">
    <reaction evidence="8">
        <text>uridine + ATP = UMP + ADP + H(+)</text>
        <dbReference type="Rhea" id="RHEA:16825"/>
        <dbReference type="ChEBI" id="CHEBI:15378"/>
        <dbReference type="ChEBI" id="CHEBI:16704"/>
        <dbReference type="ChEBI" id="CHEBI:30616"/>
        <dbReference type="ChEBI" id="CHEBI:57865"/>
        <dbReference type="ChEBI" id="CHEBI:456216"/>
        <dbReference type="EC" id="2.7.1.48"/>
    </reaction>
</comment>
<feature type="compositionally biased region" description="Basic and acidic residues" evidence="9">
    <location>
        <begin position="224"/>
        <end position="233"/>
    </location>
</feature>
<dbReference type="SUPFAM" id="SSF52540">
    <property type="entry name" value="P-loop containing nucleoside triphosphate hydrolases"/>
    <property type="match status" value="1"/>
</dbReference>
<comment type="similarity">
    <text evidence="2">Belongs to the uridine kinase family.</text>
</comment>
<dbReference type="InterPro" id="IPR000764">
    <property type="entry name" value="Uridine_kinase-like"/>
</dbReference>
<dbReference type="UniPathway" id="UPA00574">
    <property type="reaction ID" value="UER00637"/>
</dbReference>
<evidence type="ECO:0000256" key="4">
    <source>
        <dbReference type="ARBA" id="ARBA00022679"/>
    </source>
</evidence>
<evidence type="ECO:0000256" key="1">
    <source>
        <dbReference type="ARBA" id="ARBA00004690"/>
    </source>
</evidence>
<accession>A0A6P6H0R2</accession>
<dbReference type="RefSeq" id="XP_025769269.1">
    <property type="nucleotide sequence ID" value="XM_025913484.1"/>
</dbReference>
<dbReference type="GO" id="GO:0004849">
    <property type="term" value="F:uridine kinase activity"/>
    <property type="evidence" value="ECO:0007669"/>
    <property type="project" value="UniProtKB-EC"/>
</dbReference>
<evidence type="ECO:0000256" key="8">
    <source>
        <dbReference type="ARBA" id="ARBA00048909"/>
    </source>
</evidence>
<evidence type="ECO:0000256" key="2">
    <source>
        <dbReference type="ARBA" id="ARBA00005408"/>
    </source>
</evidence>
<dbReference type="GO" id="GO:0044206">
    <property type="term" value="P:UMP salvage"/>
    <property type="evidence" value="ECO:0007669"/>
    <property type="project" value="UniProtKB-UniPathway"/>
</dbReference>
<dbReference type="Pfam" id="PF00485">
    <property type="entry name" value="PRK"/>
    <property type="match status" value="1"/>
</dbReference>
<dbReference type="Gene3D" id="3.40.50.300">
    <property type="entry name" value="P-loop containing nucleotide triphosphate hydrolases"/>
    <property type="match status" value="1"/>
</dbReference>
<evidence type="ECO:0000256" key="3">
    <source>
        <dbReference type="ARBA" id="ARBA00012137"/>
    </source>
</evidence>
<keyword evidence="11" id="KW-1185">Reference proteome</keyword>
<dbReference type="InterPro" id="IPR027417">
    <property type="entry name" value="P-loop_NTPase"/>
</dbReference>
<feature type="compositionally biased region" description="Polar residues" evidence="9">
    <location>
        <begin position="17"/>
        <end position="32"/>
    </location>
</feature>
<organism evidence="11 12">
    <name type="scientific">Puma concolor</name>
    <name type="common">Mountain lion</name>
    <name type="synonym">Felis concolor</name>
    <dbReference type="NCBI Taxonomy" id="9696"/>
    <lineage>
        <taxon>Eukaryota</taxon>
        <taxon>Metazoa</taxon>
        <taxon>Chordata</taxon>
        <taxon>Craniata</taxon>
        <taxon>Vertebrata</taxon>
        <taxon>Euteleostomi</taxon>
        <taxon>Mammalia</taxon>
        <taxon>Eutheria</taxon>
        <taxon>Laurasiatheria</taxon>
        <taxon>Carnivora</taxon>
        <taxon>Feliformia</taxon>
        <taxon>Felidae</taxon>
        <taxon>Felinae</taxon>
        <taxon>Puma</taxon>
    </lineage>
</organism>
<evidence type="ECO:0000256" key="7">
    <source>
        <dbReference type="ARBA" id="ARBA00047436"/>
    </source>
</evidence>
<dbReference type="Proteomes" id="UP000515131">
    <property type="component" value="Unplaced"/>
</dbReference>
<dbReference type="GO" id="GO:0005524">
    <property type="term" value="F:ATP binding"/>
    <property type="evidence" value="ECO:0007669"/>
    <property type="project" value="InterPro"/>
</dbReference>
<dbReference type="PANTHER" id="PTHR10285">
    <property type="entry name" value="URIDINE KINASE"/>
    <property type="match status" value="1"/>
</dbReference>
<dbReference type="FunFam" id="3.40.50.300:FF:006106">
    <property type="entry name" value="Uridine-cytidine kinase 1"/>
    <property type="match status" value="1"/>
</dbReference>
<evidence type="ECO:0000256" key="5">
    <source>
        <dbReference type="ARBA" id="ARBA00022741"/>
    </source>
</evidence>
<dbReference type="InterPro" id="IPR006083">
    <property type="entry name" value="PRK/URK"/>
</dbReference>
<dbReference type="PRINTS" id="PR00988">
    <property type="entry name" value="URIDINKINASE"/>
</dbReference>
<evidence type="ECO:0000259" key="10">
    <source>
        <dbReference type="Pfam" id="PF00485"/>
    </source>
</evidence>
<evidence type="ECO:0000313" key="12">
    <source>
        <dbReference type="RefSeq" id="XP_025769269.1"/>
    </source>
</evidence>
<name>A0A6P6H0R2_PUMCO</name>
<keyword evidence="6 12" id="KW-0418">Kinase</keyword>
<keyword evidence="4" id="KW-0808">Transferase</keyword>
<proteinExistence type="inferred from homology"/>
<gene>
    <name evidence="12" type="primary">UCK1</name>
</gene>
<feature type="domain" description="Phosphoribulokinase/uridine kinase" evidence="10">
    <location>
        <begin position="75"/>
        <end position="175"/>
    </location>
</feature>
<evidence type="ECO:0000256" key="6">
    <source>
        <dbReference type="ARBA" id="ARBA00022777"/>
    </source>
</evidence>
<dbReference type="UniPathway" id="UPA00579">
    <property type="reaction ID" value="UER00640"/>
</dbReference>
<feature type="compositionally biased region" description="Polar residues" evidence="9">
    <location>
        <begin position="1"/>
        <end position="10"/>
    </location>
</feature>
<evidence type="ECO:0000256" key="9">
    <source>
        <dbReference type="SAM" id="MobiDB-lite"/>
    </source>
</evidence>
<dbReference type="KEGG" id="pcoo:112849778"/>
<dbReference type="CTD" id="83549"/>
<dbReference type="CDD" id="cd02023">
    <property type="entry name" value="UMPK"/>
    <property type="match status" value="1"/>
</dbReference>
<evidence type="ECO:0000313" key="11">
    <source>
        <dbReference type="Proteomes" id="UP000515131"/>
    </source>
</evidence>
<dbReference type="AlphaFoldDB" id="A0A6P6H0R2"/>
<reference evidence="12" key="1">
    <citation type="submission" date="2025-08" db="UniProtKB">
        <authorList>
            <consortium name="RefSeq"/>
        </authorList>
    </citation>
    <scope>IDENTIFICATION</scope>
    <source>
        <tissue evidence="12">Blood</tissue>
    </source>
</reference>
<feature type="region of interest" description="Disordered" evidence="9">
    <location>
        <begin position="203"/>
        <end position="233"/>
    </location>
</feature>
<keyword evidence="5" id="KW-0547">Nucleotide-binding</keyword>
<comment type="catalytic activity">
    <reaction evidence="7">
        <text>cytidine + ATP = CMP + ADP + H(+)</text>
        <dbReference type="Rhea" id="RHEA:24674"/>
        <dbReference type="ChEBI" id="CHEBI:15378"/>
        <dbReference type="ChEBI" id="CHEBI:17562"/>
        <dbReference type="ChEBI" id="CHEBI:30616"/>
        <dbReference type="ChEBI" id="CHEBI:60377"/>
        <dbReference type="ChEBI" id="CHEBI:456216"/>
        <dbReference type="EC" id="2.7.1.48"/>
    </reaction>
</comment>
<protein>
    <recommendedName>
        <fullName evidence="3">uridine/cytidine kinase</fullName>
        <ecNumber evidence="3">2.7.1.48</ecNumber>
    </recommendedName>
</protein>
<sequence>MDNTRSSQQAPGLDLSSPLSNPTLCRADSSQHPFPKVTLRPRPKLDQASLIRVISGLGTFPGEHLLTAAVAHLWVSPHRLPETTVVYPADVVLFEGILVFYSQEVRDMFHLRLFVDTDSDVRLSRRVLRDVHRGRDLEQILTQYTTFVKPAFEEFCLPTKKYADVIIPRGVDNMVAINLIVQHIQDILSGDICKWHRGSNGRSYKRTFPEPGDHPAVLTSGKRSHLESSSRPH</sequence>
<feature type="region of interest" description="Disordered" evidence="9">
    <location>
        <begin position="1"/>
        <end position="40"/>
    </location>
</feature>
<comment type="pathway">
    <text evidence="1">Pyrimidine metabolism; UMP biosynthesis via salvage pathway; UMP from uridine: step 1/1.</text>
</comment>